<evidence type="ECO:0000256" key="1">
    <source>
        <dbReference type="SAM" id="MobiDB-lite"/>
    </source>
</evidence>
<reference evidence="2 3" key="1">
    <citation type="submission" date="2019-05" db="EMBL/GenBank/DDBJ databases">
        <title>Another draft genome of Portunus trituberculatus and its Hox gene families provides insights of decapod evolution.</title>
        <authorList>
            <person name="Jeong J.-H."/>
            <person name="Song I."/>
            <person name="Kim S."/>
            <person name="Choi T."/>
            <person name="Kim D."/>
            <person name="Ryu S."/>
            <person name="Kim W."/>
        </authorList>
    </citation>
    <scope>NUCLEOTIDE SEQUENCE [LARGE SCALE GENOMIC DNA]</scope>
    <source>
        <tissue evidence="2">Muscle</tissue>
    </source>
</reference>
<keyword evidence="3" id="KW-1185">Reference proteome</keyword>
<organism evidence="2 3">
    <name type="scientific">Portunus trituberculatus</name>
    <name type="common">Swimming crab</name>
    <name type="synonym">Neptunus trituberculatus</name>
    <dbReference type="NCBI Taxonomy" id="210409"/>
    <lineage>
        <taxon>Eukaryota</taxon>
        <taxon>Metazoa</taxon>
        <taxon>Ecdysozoa</taxon>
        <taxon>Arthropoda</taxon>
        <taxon>Crustacea</taxon>
        <taxon>Multicrustacea</taxon>
        <taxon>Malacostraca</taxon>
        <taxon>Eumalacostraca</taxon>
        <taxon>Eucarida</taxon>
        <taxon>Decapoda</taxon>
        <taxon>Pleocyemata</taxon>
        <taxon>Brachyura</taxon>
        <taxon>Eubrachyura</taxon>
        <taxon>Portunoidea</taxon>
        <taxon>Portunidae</taxon>
        <taxon>Portuninae</taxon>
        <taxon>Portunus</taxon>
    </lineage>
</organism>
<evidence type="ECO:0000313" key="3">
    <source>
        <dbReference type="Proteomes" id="UP000324222"/>
    </source>
</evidence>
<dbReference type="AlphaFoldDB" id="A0A5B7IL74"/>
<sequence length="105" mass="12341">MRGKSEVGKERAKEEKRDVEENTDAGRRRKRKRRRGWWWWEKGREERRVAGGGAARADDSLSPQLIIGRSPHLFRRRVVEPLTPSHQERPHAHPPRTQAHITLPN</sequence>
<dbReference type="EMBL" id="VSRR010061678">
    <property type="protein sequence ID" value="MPC83143.1"/>
    <property type="molecule type" value="Genomic_DNA"/>
</dbReference>
<feature type="compositionally biased region" description="Basic and acidic residues" evidence="1">
    <location>
        <begin position="1"/>
        <end position="26"/>
    </location>
</feature>
<gene>
    <name evidence="2" type="ORF">E2C01_077838</name>
</gene>
<protein>
    <submittedName>
        <fullName evidence="2">Uncharacterized protein</fullName>
    </submittedName>
</protein>
<evidence type="ECO:0000313" key="2">
    <source>
        <dbReference type="EMBL" id="MPC83143.1"/>
    </source>
</evidence>
<feature type="region of interest" description="Disordered" evidence="1">
    <location>
        <begin position="1"/>
        <end position="34"/>
    </location>
</feature>
<feature type="region of interest" description="Disordered" evidence="1">
    <location>
        <begin position="80"/>
        <end position="105"/>
    </location>
</feature>
<dbReference type="Proteomes" id="UP000324222">
    <property type="component" value="Unassembled WGS sequence"/>
</dbReference>
<accession>A0A5B7IL74</accession>
<proteinExistence type="predicted"/>
<comment type="caution">
    <text evidence="2">The sequence shown here is derived from an EMBL/GenBank/DDBJ whole genome shotgun (WGS) entry which is preliminary data.</text>
</comment>
<name>A0A5B7IL74_PORTR</name>